<evidence type="ECO:0000313" key="4">
    <source>
        <dbReference type="Proteomes" id="UP000321393"/>
    </source>
</evidence>
<dbReference type="EMBL" id="SSTE01011829">
    <property type="protein sequence ID" value="KAA0050424.1"/>
    <property type="molecule type" value="Genomic_DNA"/>
</dbReference>
<protein>
    <recommendedName>
        <fullName evidence="5">Plant transposase</fullName>
    </recommendedName>
</protein>
<keyword evidence="2" id="KW-1133">Transmembrane helix</keyword>
<keyword evidence="2" id="KW-0472">Membrane</keyword>
<evidence type="ECO:0000256" key="2">
    <source>
        <dbReference type="SAM" id="Phobius"/>
    </source>
</evidence>
<keyword evidence="2" id="KW-0812">Transmembrane</keyword>
<name>A0A5A7U5B0_CUCMM</name>
<accession>A0A5A7U5B0</accession>
<evidence type="ECO:0000313" key="3">
    <source>
        <dbReference type="EMBL" id="KAA0050424.1"/>
    </source>
</evidence>
<reference evidence="3 4" key="1">
    <citation type="submission" date="2019-08" db="EMBL/GenBank/DDBJ databases">
        <title>Draft genome sequences of two oriental melons (Cucumis melo L. var makuwa).</title>
        <authorList>
            <person name="Kwon S.-Y."/>
        </authorList>
    </citation>
    <scope>NUCLEOTIDE SEQUENCE [LARGE SCALE GENOMIC DNA]</scope>
    <source>
        <strain evidence="4">cv. SW 3</strain>
        <tissue evidence="3">Leaf</tissue>
    </source>
</reference>
<dbReference type="PANTHER" id="PTHR33018:SF37">
    <property type="entry name" value="TRANSPOSASE TNP1_EN_SPM-LIKE DOMAIN-CONTAINING PROTEIN"/>
    <property type="match status" value="1"/>
</dbReference>
<dbReference type="Proteomes" id="UP000321393">
    <property type="component" value="Unassembled WGS sequence"/>
</dbReference>
<evidence type="ECO:0000256" key="1">
    <source>
        <dbReference type="SAM" id="MobiDB-lite"/>
    </source>
</evidence>
<organism evidence="3 4">
    <name type="scientific">Cucumis melo var. makuwa</name>
    <name type="common">Oriental melon</name>
    <dbReference type="NCBI Taxonomy" id="1194695"/>
    <lineage>
        <taxon>Eukaryota</taxon>
        <taxon>Viridiplantae</taxon>
        <taxon>Streptophyta</taxon>
        <taxon>Embryophyta</taxon>
        <taxon>Tracheophyta</taxon>
        <taxon>Spermatophyta</taxon>
        <taxon>Magnoliopsida</taxon>
        <taxon>eudicotyledons</taxon>
        <taxon>Gunneridae</taxon>
        <taxon>Pentapetalae</taxon>
        <taxon>rosids</taxon>
        <taxon>fabids</taxon>
        <taxon>Cucurbitales</taxon>
        <taxon>Cucurbitaceae</taxon>
        <taxon>Benincaseae</taxon>
        <taxon>Cucumis</taxon>
    </lineage>
</organism>
<feature type="transmembrane region" description="Helical" evidence="2">
    <location>
        <begin position="280"/>
        <end position="300"/>
    </location>
</feature>
<dbReference type="AlphaFoldDB" id="A0A5A7U5B0"/>
<sequence length="316" mass="35701">MASGATLTILETEPPDDGDNLDGTHTTPSSPVPFDSPTSRTRGALQSSSVLTQLPKKRRGPTKMKTLATEECDEVNITFNQFEQPIGEASVGLSSFLGPLVREVVLMTLNDWRKLSTRYKKILWTSIQIGKEDIFFQKMGRLWRVGKSRMVKQIQSTSNNKELSKMKSSNIQSTQDWMDFVKEKKSARFKAESAKFKSMKKRQLPHTCSCKGYARLAEDLCNGSDQLSNATNDQVVNNIATNPIGTSPPSINDNNTLRKCTLQIGVVQERWLLKVDGSQMILKLLFTMFLSVLMLLEFTWTCQRSRMQFYGDLTHR</sequence>
<feature type="region of interest" description="Disordered" evidence="1">
    <location>
        <begin position="1"/>
        <end position="63"/>
    </location>
</feature>
<dbReference type="OrthoDB" id="1714929at2759"/>
<gene>
    <name evidence="3" type="ORF">E6C27_scaffold175G00120</name>
</gene>
<evidence type="ECO:0008006" key="5">
    <source>
        <dbReference type="Google" id="ProtNLM"/>
    </source>
</evidence>
<dbReference type="PANTHER" id="PTHR33018">
    <property type="entry name" value="OS10G0338966 PROTEIN-RELATED"/>
    <property type="match status" value="1"/>
</dbReference>
<feature type="compositionally biased region" description="Polar residues" evidence="1">
    <location>
        <begin position="36"/>
        <end position="52"/>
    </location>
</feature>
<proteinExistence type="predicted"/>
<comment type="caution">
    <text evidence="3">The sequence shown here is derived from an EMBL/GenBank/DDBJ whole genome shotgun (WGS) entry which is preliminary data.</text>
</comment>